<keyword evidence="5 10" id="KW-0396">Initiation factor</keyword>
<dbReference type="Gene3D" id="2.40.30.10">
    <property type="entry name" value="Translation factors"/>
    <property type="match status" value="2"/>
</dbReference>
<protein>
    <recommendedName>
        <fullName evidence="3 10">Translation initiation factor IF-2</fullName>
    </recommendedName>
</protein>
<dbReference type="InterPro" id="IPR005225">
    <property type="entry name" value="Small_GTP-bd"/>
</dbReference>
<comment type="similarity">
    <text evidence="2 10 11">Belongs to the TRAFAC class translation factor GTPase superfamily. Classic translation factor GTPase family. IF-2 subfamily.</text>
</comment>
<keyword evidence="8 10" id="KW-0342">GTP-binding</keyword>
<dbReference type="FunFam" id="2.40.30.10:FF:000008">
    <property type="entry name" value="Translation initiation factor IF-2"/>
    <property type="match status" value="1"/>
</dbReference>
<evidence type="ECO:0000259" key="12">
    <source>
        <dbReference type="PROSITE" id="PS51722"/>
    </source>
</evidence>
<evidence type="ECO:0000256" key="9">
    <source>
        <dbReference type="ARBA" id="ARBA00025162"/>
    </source>
</evidence>
<dbReference type="CDD" id="cd03702">
    <property type="entry name" value="IF2_mtIF2_II"/>
    <property type="match status" value="1"/>
</dbReference>
<dbReference type="EMBL" id="LTDM01000064">
    <property type="protein sequence ID" value="OLS01762.1"/>
    <property type="molecule type" value="Genomic_DNA"/>
</dbReference>
<feature type="binding site" evidence="10">
    <location>
        <begin position="288"/>
        <end position="291"/>
    </location>
    <ligand>
        <name>GTP</name>
        <dbReference type="ChEBI" id="CHEBI:37565"/>
    </ligand>
</feature>
<evidence type="ECO:0000313" key="13">
    <source>
        <dbReference type="EMBL" id="OLS01762.1"/>
    </source>
</evidence>
<dbReference type="InterPro" id="IPR006847">
    <property type="entry name" value="IF2_N"/>
</dbReference>
<dbReference type="InterPro" id="IPR036925">
    <property type="entry name" value="TIF_IF2_dom3_sf"/>
</dbReference>
<dbReference type="Gene3D" id="3.40.50.10050">
    <property type="entry name" value="Translation initiation factor IF- 2, domain 3"/>
    <property type="match status" value="1"/>
</dbReference>
<reference evidence="13 14" key="1">
    <citation type="submission" date="2016-02" db="EMBL/GenBank/DDBJ databases">
        <title>Genome sequence of Tissierella creatinophila DSM 6911.</title>
        <authorList>
            <person name="Poehlein A."/>
            <person name="Daniel R."/>
        </authorList>
    </citation>
    <scope>NUCLEOTIDE SEQUENCE [LARGE SCALE GENOMIC DNA]</scope>
    <source>
        <strain evidence="13 14">DSM 6911</strain>
    </source>
</reference>
<dbReference type="Pfam" id="PF22042">
    <property type="entry name" value="EF-G_D2"/>
    <property type="match status" value="1"/>
</dbReference>
<evidence type="ECO:0000256" key="4">
    <source>
        <dbReference type="ARBA" id="ARBA00022490"/>
    </source>
</evidence>
<comment type="caution">
    <text evidence="13">The sequence shown here is derived from an EMBL/GenBank/DDBJ whole genome shotgun (WGS) entry which is preliminary data.</text>
</comment>
<dbReference type="CDD" id="cd01887">
    <property type="entry name" value="IF2_eIF5B"/>
    <property type="match status" value="1"/>
</dbReference>
<dbReference type="NCBIfam" id="TIGR00487">
    <property type="entry name" value="IF-2"/>
    <property type="match status" value="1"/>
</dbReference>
<dbReference type="Pfam" id="PF00009">
    <property type="entry name" value="GTP_EFTU"/>
    <property type="match status" value="1"/>
</dbReference>
<keyword evidence="14" id="KW-1185">Reference proteome</keyword>
<dbReference type="RefSeq" id="WP_075728294.1">
    <property type="nucleotide sequence ID" value="NZ_LTDM01000064.1"/>
</dbReference>
<dbReference type="SUPFAM" id="SSF52540">
    <property type="entry name" value="P-loop containing nucleoside triphosphate hydrolases"/>
    <property type="match status" value="1"/>
</dbReference>
<evidence type="ECO:0000313" key="14">
    <source>
        <dbReference type="Proteomes" id="UP000186112"/>
    </source>
</evidence>
<evidence type="ECO:0000256" key="7">
    <source>
        <dbReference type="ARBA" id="ARBA00022917"/>
    </source>
</evidence>
<dbReference type="GO" id="GO:0003743">
    <property type="term" value="F:translation initiation factor activity"/>
    <property type="evidence" value="ECO:0007669"/>
    <property type="project" value="UniProtKB-UniRule"/>
</dbReference>
<dbReference type="OrthoDB" id="9811804at2"/>
<evidence type="ECO:0000256" key="6">
    <source>
        <dbReference type="ARBA" id="ARBA00022741"/>
    </source>
</evidence>
<feature type="binding site" evidence="10">
    <location>
        <begin position="188"/>
        <end position="195"/>
    </location>
    <ligand>
        <name>GTP</name>
        <dbReference type="ChEBI" id="CHEBI:37565"/>
    </ligand>
</feature>
<dbReference type="GO" id="GO:0005525">
    <property type="term" value="F:GTP binding"/>
    <property type="evidence" value="ECO:0007669"/>
    <property type="project" value="UniProtKB-KW"/>
</dbReference>
<dbReference type="SUPFAM" id="SSF50447">
    <property type="entry name" value="Translation proteins"/>
    <property type="match status" value="2"/>
</dbReference>
<dbReference type="InterPro" id="IPR000795">
    <property type="entry name" value="T_Tr_GTP-bd_dom"/>
</dbReference>
<feature type="binding site" evidence="10">
    <location>
        <begin position="234"/>
        <end position="238"/>
    </location>
    <ligand>
        <name>GTP</name>
        <dbReference type="ChEBI" id="CHEBI:37565"/>
    </ligand>
</feature>
<dbReference type="NCBIfam" id="TIGR00231">
    <property type="entry name" value="small_GTP"/>
    <property type="match status" value="1"/>
</dbReference>
<dbReference type="Pfam" id="PF11987">
    <property type="entry name" value="IF-2"/>
    <property type="match status" value="1"/>
</dbReference>
<dbReference type="FunFam" id="3.40.50.300:FF:000019">
    <property type="entry name" value="Translation initiation factor IF-2"/>
    <property type="match status" value="1"/>
</dbReference>
<dbReference type="InterPro" id="IPR015760">
    <property type="entry name" value="TIF_IF2"/>
</dbReference>
<keyword evidence="6 10" id="KW-0547">Nucleotide-binding</keyword>
<accession>A0A1U7M371</accession>
<dbReference type="InterPro" id="IPR053905">
    <property type="entry name" value="EF-G-like_DII"/>
</dbReference>
<feature type="domain" description="Tr-type G" evidence="12">
    <location>
        <begin position="179"/>
        <end position="346"/>
    </location>
</feature>
<evidence type="ECO:0000256" key="2">
    <source>
        <dbReference type="ARBA" id="ARBA00007733"/>
    </source>
</evidence>
<dbReference type="SUPFAM" id="SSF52156">
    <property type="entry name" value="Initiation factor IF2/eIF5b, domain 3"/>
    <property type="match status" value="1"/>
</dbReference>
<organism evidence="13 14">
    <name type="scientific">Tissierella creatinophila DSM 6911</name>
    <dbReference type="NCBI Taxonomy" id="1123403"/>
    <lineage>
        <taxon>Bacteria</taxon>
        <taxon>Bacillati</taxon>
        <taxon>Bacillota</taxon>
        <taxon>Tissierellia</taxon>
        <taxon>Tissierellales</taxon>
        <taxon>Tissierellaceae</taxon>
        <taxon>Tissierella</taxon>
    </lineage>
</organism>
<dbReference type="InterPro" id="IPR009000">
    <property type="entry name" value="Transl_B-barrel_sf"/>
</dbReference>
<dbReference type="FunFam" id="2.40.30.10:FF:000054">
    <property type="entry name" value="Translation initiation factor IF-2"/>
    <property type="match status" value="1"/>
</dbReference>
<dbReference type="CDD" id="cd03692">
    <property type="entry name" value="mtIF2_IVc"/>
    <property type="match status" value="1"/>
</dbReference>
<dbReference type="InterPro" id="IPR044145">
    <property type="entry name" value="IF2_II"/>
</dbReference>
<keyword evidence="7 10" id="KW-0648">Protein biosynthesis</keyword>
<dbReference type="Pfam" id="PF03144">
    <property type="entry name" value="GTP_EFTU_D2"/>
    <property type="match status" value="1"/>
</dbReference>
<comment type="function">
    <text evidence="9 10 11">One of the essential components for the initiation of protein synthesis. Protects formylmethionyl-tRNA from spontaneous hydrolysis and promotes its binding to the 30S ribosomal subunits. Also involved in the hydrolysis of GTP during the formation of the 70S ribosomal complex.</text>
</comment>
<proteinExistence type="inferred from homology"/>
<dbReference type="HAMAP" id="MF_00100_B">
    <property type="entry name" value="IF_2_B"/>
    <property type="match status" value="1"/>
</dbReference>
<name>A0A1U7M371_TISCR</name>
<dbReference type="Gene3D" id="3.40.50.300">
    <property type="entry name" value="P-loop containing nucleotide triphosphate hydrolases"/>
    <property type="match status" value="1"/>
</dbReference>
<dbReference type="FunFam" id="3.40.50.10050:FF:000001">
    <property type="entry name" value="Translation initiation factor IF-2"/>
    <property type="match status" value="1"/>
</dbReference>
<evidence type="ECO:0000256" key="11">
    <source>
        <dbReference type="RuleBase" id="RU000644"/>
    </source>
</evidence>
<evidence type="ECO:0000256" key="1">
    <source>
        <dbReference type="ARBA" id="ARBA00004496"/>
    </source>
</evidence>
<dbReference type="Proteomes" id="UP000186112">
    <property type="component" value="Unassembled WGS sequence"/>
</dbReference>
<dbReference type="GO" id="GO:0003924">
    <property type="term" value="F:GTPase activity"/>
    <property type="evidence" value="ECO:0007669"/>
    <property type="project" value="UniProtKB-UniRule"/>
</dbReference>
<dbReference type="InterPro" id="IPR004161">
    <property type="entry name" value="EFTu-like_2"/>
</dbReference>
<sequence length="678" mass="74706">MAKMRIYELAKELDISSKELMEKIEDLDINAKSHMSSLSGEETELIKELLGNEEEEIIKTKQVQENKNTNIKEEDSNIINAEESQVDQDETNTIEIGSEIIVKELADILNVNPSQVITKLISQGIMASQNQSIDFDTASLLAIDFGVELSLKEETEETEIEEEIMAELDYEDKEEDLKPRPPVVTVMGHVDHGKTSLLDAIRESHVTTSEAGGITQHIGASVARINDKKLVFLDTPGHEAFTSMRARGAKVTDIAILVVAADDGVMPQTLEAISHAKAAGVPIIVAINKIDKPTANLDRIKQELVENGLLPEDWGGDTITVPVSAKNREGIDELLEMVLLVAEIQELKANPNRKAIGIVIEAQLDKGKGPLATILVQKGTLKVGDMVVSGTASGRIRAMLDHKGKQLKKATPSIPAVILGLSEVPNAGDLIYAVENEKIARFYASEKKNQLREQQFKLDDRVTLENLFETIKEGDIQDLNIIIKADVRGSMEALSQSLQKLDIKEEVKVNMIHGGIGGITESDIMLAAASNAIVIGFNVRPNLNALEVAKREKVDIRTYRVIYEAIEDIQKAVKGMLIPDIVEEVLGRAEIRATFRLPNGNSIAGIYIVNGKITRNSKIRLLRDDIVMFEGTISSLKRFKDDVREVASGYEAGIGLENYNDLKEGDMLEAYILKEVQR</sequence>
<dbReference type="InterPro" id="IPR000178">
    <property type="entry name" value="TF_IF2_bacterial-like"/>
</dbReference>
<evidence type="ECO:0000256" key="8">
    <source>
        <dbReference type="ARBA" id="ARBA00023134"/>
    </source>
</evidence>
<gene>
    <name evidence="10 13" type="primary">infB</name>
    <name evidence="13" type="ORF">TICRE_23620</name>
</gene>
<keyword evidence="4 10" id="KW-0963">Cytoplasm</keyword>
<dbReference type="GO" id="GO:0005829">
    <property type="term" value="C:cytosol"/>
    <property type="evidence" value="ECO:0007669"/>
    <property type="project" value="TreeGrafter"/>
</dbReference>
<evidence type="ECO:0000256" key="10">
    <source>
        <dbReference type="HAMAP-Rule" id="MF_00100"/>
    </source>
</evidence>
<dbReference type="PANTHER" id="PTHR43381">
    <property type="entry name" value="TRANSLATION INITIATION FACTOR IF-2-RELATED"/>
    <property type="match status" value="1"/>
</dbReference>
<dbReference type="Gene3D" id="1.10.10.2480">
    <property type="match status" value="1"/>
</dbReference>
<dbReference type="InterPro" id="IPR027417">
    <property type="entry name" value="P-loop_NTPase"/>
</dbReference>
<dbReference type="InterPro" id="IPR023115">
    <property type="entry name" value="TIF_IF2_dom3"/>
</dbReference>
<dbReference type="Pfam" id="PF04760">
    <property type="entry name" value="IF2_N"/>
    <property type="match status" value="2"/>
</dbReference>
<evidence type="ECO:0000256" key="5">
    <source>
        <dbReference type="ARBA" id="ARBA00022540"/>
    </source>
</evidence>
<dbReference type="PROSITE" id="PS51722">
    <property type="entry name" value="G_TR_2"/>
    <property type="match status" value="1"/>
</dbReference>
<comment type="subcellular location">
    <subcellularLocation>
        <location evidence="1 10">Cytoplasm</location>
    </subcellularLocation>
</comment>
<dbReference type="PANTHER" id="PTHR43381:SF5">
    <property type="entry name" value="TR-TYPE G DOMAIN-CONTAINING PROTEIN"/>
    <property type="match status" value="1"/>
</dbReference>
<feature type="region of interest" description="G-domain" evidence="10">
    <location>
        <begin position="182"/>
        <end position="330"/>
    </location>
</feature>
<dbReference type="AlphaFoldDB" id="A0A1U7M371"/>
<evidence type="ECO:0000256" key="3">
    <source>
        <dbReference type="ARBA" id="ARBA00020675"/>
    </source>
</evidence>